<keyword evidence="4 5" id="KW-0472">Membrane</keyword>
<protein>
    <recommendedName>
        <fullName evidence="5">Probable membrane transporter protein</fullName>
    </recommendedName>
</protein>
<dbReference type="GO" id="GO:0005886">
    <property type="term" value="C:plasma membrane"/>
    <property type="evidence" value="ECO:0007669"/>
    <property type="project" value="UniProtKB-SubCell"/>
</dbReference>
<dbReference type="PANTHER" id="PTHR43701:SF2">
    <property type="entry name" value="MEMBRANE TRANSPORTER PROTEIN YJNA-RELATED"/>
    <property type="match status" value="1"/>
</dbReference>
<sequence>MDIIEFFGFVGAFFIGLIMGILGGGGSILAVPILAYIFHYDEKVATAYSLCIVGSTGLIGGIRQAAKNMVDWKVVLQFGLPAVIGITLVRAFLIPALPSTLFHIGTFNVTRRMAMFGLFAFLMVFAAISMLKGKKEENQDNFDNEKPNPVLIIQGFLIGSLTGMVGAGGGFLIVPALMMVAKLDMKKASATSLVIIAINSLIGFLIGDALHLKIDWSFLSVFIGISMVGILVGTFINKYLPVQFLKKSFAFFIILMAIFMFIEEFIIQ</sequence>
<gene>
    <name evidence="6" type="ORF">SAMN05421738_10817</name>
</gene>
<name>A0A1I4X1I1_9FLAO</name>
<dbReference type="InterPro" id="IPR051598">
    <property type="entry name" value="TSUP/Inactive_protease-like"/>
</dbReference>
<reference evidence="7" key="1">
    <citation type="submission" date="2016-10" db="EMBL/GenBank/DDBJ databases">
        <authorList>
            <person name="Varghese N."/>
            <person name="Submissions S."/>
        </authorList>
    </citation>
    <scope>NUCLEOTIDE SEQUENCE [LARGE SCALE GENOMIC DNA]</scope>
    <source>
        <strain evidence="7">XJ109</strain>
    </source>
</reference>
<feature type="transmembrane region" description="Helical" evidence="5">
    <location>
        <begin position="113"/>
        <end position="131"/>
    </location>
</feature>
<dbReference type="RefSeq" id="WP_092908271.1">
    <property type="nucleotide sequence ID" value="NZ_FOUZ01000008.1"/>
</dbReference>
<accession>A0A1I4X1I1</accession>
<feature type="transmembrane region" description="Helical" evidence="5">
    <location>
        <begin position="216"/>
        <end position="236"/>
    </location>
</feature>
<dbReference type="STRING" id="684065.SAMN05421738_10817"/>
<feature type="transmembrane region" description="Helical" evidence="5">
    <location>
        <begin position="74"/>
        <end position="93"/>
    </location>
</feature>
<evidence type="ECO:0000256" key="2">
    <source>
        <dbReference type="ARBA" id="ARBA00022692"/>
    </source>
</evidence>
<feature type="transmembrane region" description="Helical" evidence="5">
    <location>
        <begin position="151"/>
        <end position="178"/>
    </location>
</feature>
<keyword evidence="2 5" id="KW-0812">Transmembrane</keyword>
<proteinExistence type="inferred from homology"/>
<comment type="similarity">
    <text evidence="5">Belongs to the 4-toluene sulfonate uptake permease (TSUP) (TC 2.A.102) family.</text>
</comment>
<evidence type="ECO:0000256" key="4">
    <source>
        <dbReference type="ARBA" id="ARBA00023136"/>
    </source>
</evidence>
<dbReference type="OrthoDB" id="8559161at2"/>
<evidence type="ECO:0000256" key="1">
    <source>
        <dbReference type="ARBA" id="ARBA00004141"/>
    </source>
</evidence>
<organism evidence="6 7">
    <name type="scientific">Algoriella xinjiangensis</name>
    <dbReference type="NCBI Taxonomy" id="684065"/>
    <lineage>
        <taxon>Bacteria</taxon>
        <taxon>Pseudomonadati</taxon>
        <taxon>Bacteroidota</taxon>
        <taxon>Flavobacteriia</taxon>
        <taxon>Flavobacteriales</taxon>
        <taxon>Weeksellaceae</taxon>
        <taxon>Algoriella</taxon>
    </lineage>
</organism>
<dbReference type="AlphaFoldDB" id="A0A1I4X1I1"/>
<dbReference type="EMBL" id="FOUZ01000008">
    <property type="protein sequence ID" value="SFN19515.1"/>
    <property type="molecule type" value="Genomic_DNA"/>
</dbReference>
<comment type="subcellular location">
    <subcellularLocation>
        <location evidence="5">Cell membrane</location>
        <topology evidence="5">Multi-pass membrane protein</topology>
    </subcellularLocation>
    <subcellularLocation>
        <location evidence="1">Membrane</location>
        <topology evidence="1">Multi-pass membrane protein</topology>
    </subcellularLocation>
</comment>
<feature type="transmembrane region" description="Helical" evidence="5">
    <location>
        <begin position="45"/>
        <end position="62"/>
    </location>
</feature>
<evidence type="ECO:0000313" key="7">
    <source>
        <dbReference type="Proteomes" id="UP000199149"/>
    </source>
</evidence>
<evidence type="ECO:0000256" key="5">
    <source>
        <dbReference type="RuleBase" id="RU363041"/>
    </source>
</evidence>
<feature type="transmembrane region" description="Helical" evidence="5">
    <location>
        <begin position="248"/>
        <end position="267"/>
    </location>
</feature>
<evidence type="ECO:0000313" key="6">
    <source>
        <dbReference type="EMBL" id="SFN19515.1"/>
    </source>
</evidence>
<dbReference type="Proteomes" id="UP000199149">
    <property type="component" value="Unassembled WGS sequence"/>
</dbReference>
<dbReference type="InterPro" id="IPR002781">
    <property type="entry name" value="TM_pro_TauE-like"/>
</dbReference>
<feature type="transmembrane region" description="Helical" evidence="5">
    <location>
        <begin position="6"/>
        <end position="38"/>
    </location>
</feature>
<evidence type="ECO:0000256" key="3">
    <source>
        <dbReference type="ARBA" id="ARBA00022989"/>
    </source>
</evidence>
<keyword evidence="5" id="KW-1003">Cell membrane</keyword>
<dbReference type="Pfam" id="PF01925">
    <property type="entry name" value="TauE"/>
    <property type="match status" value="1"/>
</dbReference>
<feature type="transmembrane region" description="Helical" evidence="5">
    <location>
        <begin position="190"/>
        <end position="210"/>
    </location>
</feature>
<dbReference type="PANTHER" id="PTHR43701">
    <property type="entry name" value="MEMBRANE TRANSPORTER PROTEIN MJ0441-RELATED"/>
    <property type="match status" value="1"/>
</dbReference>
<keyword evidence="7" id="KW-1185">Reference proteome</keyword>
<keyword evidence="3 5" id="KW-1133">Transmembrane helix</keyword>